<keyword evidence="5 7" id="KW-0326">Glycosidase</keyword>
<evidence type="ECO:0000256" key="6">
    <source>
        <dbReference type="ARBA" id="ARBA00032230"/>
    </source>
</evidence>
<comment type="similarity">
    <text evidence="2 7">Belongs to the glycosyl hydrolase 2 family.</text>
</comment>
<dbReference type="InterPro" id="IPR013783">
    <property type="entry name" value="Ig-like_fold"/>
</dbReference>
<protein>
    <recommendedName>
        <fullName evidence="3 7">Beta-galactosidase</fullName>
        <ecNumber evidence="3 7">3.2.1.23</ecNumber>
    </recommendedName>
    <alternativeName>
        <fullName evidence="6 7">Lactase</fullName>
    </alternativeName>
</protein>
<dbReference type="PANTHER" id="PTHR46323">
    <property type="entry name" value="BETA-GALACTOSIDASE"/>
    <property type="match status" value="1"/>
</dbReference>
<dbReference type="Gene3D" id="2.60.120.260">
    <property type="entry name" value="Galactose-binding domain-like"/>
    <property type="match status" value="1"/>
</dbReference>
<dbReference type="InterPro" id="IPR008979">
    <property type="entry name" value="Galactose-bd-like_sf"/>
</dbReference>
<evidence type="ECO:0000256" key="5">
    <source>
        <dbReference type="ARBA" id="ARBA00023295"/>
    </source>
</evidence>
<dbReference type="SUPFAM" id="SSF49785">
    <property type="entry name" value="Galactose-binding domain-like"/>
    <property type="match status" value="1"/>
</dbReference>
<keyword evidence="4 7" id="KW-0378">Hydrolase</keyword>
<sequence>MNKHKLATAVLAGIIGLSGCQQDSAATVEPSHSQTDYVYWQDLSVFKVNTEAPRATFVPYDSADKVSADKYENSPYYKLLNGDWKFHWSPNPSSVPADFFKPEYDVSNWDELPVPSNWQMHGYDYPIYTNIEYPFPKNPPFVPQDENATGAYRTTFTVPSDWDGQQVFIHFAGVNSGFYLYVNGQEVGYSEGSKTAAEFNITKYLIDGENVLAAKVIRHTDGSYLEDQDFWRVSGIERDVYLHTAPNTYVRDFFAKTTLTDDYSNGLLDLTIDVANKDSHAQTVKVNVSLADSDGNVVAATSTSRIVLSGQEESINQQIEIADVAAWSAETPNLYQLMIETQYDGDTPTQYIGEHIGFKTVELKDGQFLVNGKAILLKGVNRHEHDERNGHVVSRESMLADVKMFKENNINAVRTAHYPNDPYFYHLADKYGLYIVDEANIESHGFHYKPTDTPANNPEFEGMHLDRIERMVERDKNHPSITFWSMGNEAGDGINYVKAYDWLKQRDDSRLTIYERAEQQSKYTAKTRPHQDAVTWMYRQVDKLKKEYIGKYPERPFFWVEYSHAMGNSNGNFKEYWDFVRAEHQVQGGFIWDWMDQGLITKDENGNEFWGYGGDFEPEGVYNDGNFCLNGLVNPDRTPHPALFEVKKVYQDLHFSKQANGEFELFNEKFFSDSSDTNIAWRLIEDGVVVKTGAVDAVAAAQSNVSFSLAEQLPALTSGKEYYVNFYATAKGQHPLVEEGHLLASEQILLQQGSAPMFNDNASGSVSVSNDDKNTVVSAGSATLTFDQSGYLTSYQVEQTELLKEALKFNLWRAPTDNDFGGGENAFVKRAQLWKQASYNQQGQGIKVVSATDNLVVLEQTVVLAEAESNVKYIYTVNGNGALNIDVAFEFAGNANEKIAVEIKGKKKKRNKFSSIPRIGTNFQMPVGFDQVNYYGRGPHENYWDRKTSAFVGIYQGEVQDMAFDYIRPQENGNRSDIRWATLTNKNGIGLKVTGSPTFDFSVHHQPMAEFDPGVEKTQRHYIDIVKQDLVNVNIDFKQNGVGGDNSWGAIAWKKYLLKPQNYSYSFQLTPVNSAPNYSADQAIKIGTHNNL</sequence>
<gene>
    <name evidence="9" type="ORF">SAMN05660429_02596</name>
</gene>
<keyword evidence="10" id="KW-1185">Reference proteome</keyword>
<dbReference type="PRINTS" id="PR00132">
    <property type="entry name" value="GLHYDRLASE2"/>
</dbReference>
<dbReference type="GO" id="GO:0030246">
    <property type="term" value="F:carbohydrate binding"/>
    <property type="evidence" value="ECO:0007669"/>
    <property type="project" value="InterPro"/>
</dbReference>
<dbReference type="InterPro" id="IPR004199">
    <property type="entry name" value="B-gal_small/dom_5"/>
</dbReference>
<accession>A0A1I0GVG1</accession>
<dbReference type="InterPro" id="IPR014718">
    <property type="entry name" value="GH-type_carb-bd"/>
</dbReference>
<evidence type="ECO:0000256" key="3">
    <source>
        <dbReference type="ARBA" id="ARBA00012756"/>
    </source>
</evidence>
<dbReference type="RefSeq" id="WP_093331301.1">
    <property type="nucleotide sequence ID" value="NZ_AP027363.1"/>
</dbReference>
<dbReference type="Gene3D" id="2.60.40.10">
    <property type="entry name" value="Immunoglobulins"/>
    <property type="match status" value="2"/>
</dbReference>
<dbReference type="EC" id="3.2.1.23" evidence="3 7"/>
<dbReference type="GO" id="GO:0005990">
    <property type="term" value="P:lactose catabolic process"/>
    <property type="evidence" value="ECO:0007669"/>
    <property type="project" value="TreeGrafter"/>
</dbReference>
<dbReference type="Pfam" id="PF16353">
    <property type="entry name" value="LacZ_4"/>
    <property type="match status" value="1"/>
</dbReference>
<dbReference type="Pfam" id="PF02929">
    <property type="entry name" value="Bgal_small_N"/>
    <property type="match status" value="1"/>
</dbReference>
<dbReference type="Gene3D" id="3.20.20.80">
    <property type="entry name" value="Glycosidases"/>
    <property type="match status" value="1"/>
</dbReference>
<dbReference type="InterPro" id="IPR011013">
    <property type="entry name" value="Gal_mutarotase_sf_dom"/>
</dbReference>
<feature type="domain" description="Beta galactosidase small chain/" evidence="8">
    <location>
        <begin position="776"/>
        <end position="1070"/>
    </location>
</feature>
<evidence type="ECO:0000313" key="10">
    <source>
        <dbReference type="Proteomes" id="UP000199308"/>
    </source>
</evidence>
<dbReference type="Gene3D" id="2.70.98.10">
    <property type="match status" value="1"/>
</dbReference>
<dbReference type="InterPro" id="IPR023230">
    <property type="entry name" value="Glyco_hydro_2_CS"/>
</dbReference>
<dbReference type="PANTHER" id="PTHR46323:SF2">
    <property type="entry name" value="BETA-GALACTOSIDASE"/>
    <property type="match status" value="1"/>
</dbReference>
<comment type="catalytic activity">
    <reaction evidence="1 7">
        <text>Hydrolysis of terminal non-reducing beta-D-galactose residues in beta-D-galactosides.</text>
        <dbReference type="EC" id="3.2.1.23"/>
    </reaction>
</comment>
<evidence type="ECO:0000256" key="1">
    <source>
        <dbReference type="ARBA" id="ARBA00001412"/>
    </source>
</evidence>
<dbReference type="SUPFAM" id="SSF74650">
    <property type="entry name" value="Galactose mutarotase-like"/>
    <property type="match status" value="1"/>
</dbReference>
<dbReference type="Pfam" id="PF00703">
    <property type="entry name" value="Glyco_hydro_2"/>
    <property type="match status" value="1"/>
</dbReference>
<dbReference type="InterPro" id="IPR017853">
    <property type="entry name" value="GH"/>
</dbReference>
<evidence type="ECO:0000256" key="4">
    <source>
        <dbReference type="ARBA" id="ARBA00022801"/>
    </source>
</evidence>
<dbReference type="AlphaFoldDB" id="A0A1I0GVG1"/>
<dbReference type="InterPro" id="IPR006103">
    <property type="entry name" value="Glyco_hydro_2_cat"/>
</dbReference>
<dbReference type="EMBL" id="FOHK01000013">
    <property type="protein sequence ID" value="SET75363.1"/>
    <property type="molecule type" value="Genomic_DNA"/>
</dbReference>
<organism evidence="9 10">
    <name type="scientific">Thalassotalea agarivorans</name>
    <name type="common">Thalassomonas agarivorans</name>
    <dbReference type="NCBI Taxonomy" id="349064"/>
    <lineage>
        <taxon>Bacteria</taxon>
        <taxon>Pseudomonadati</taxon>
        <taxon>Pseudomonadota</taxon>
        <taxon>Gammaproteobacteria</taxon>
        <taxon>Alteromonadales</taxon>
        <taxon>Colwelliaceae</taxon>
        <taxon>Thalassotalea</taxon>
    </lineage>
</organism>
<dbReference type="InterPro" id="IPR036156">
    <property type="entry name" value="Beta-gal/glucu_dom_sf"/>
</dbReference>
<dbReference type="GO" id="GO:0004565">
    <property type="term" value="F:beta-galactosidase activity"/>
    <property type="evidence" value="ECO:0007669"/>
    <property type="project" value="UniProtKB-EC"/>
</dbReference>
<evidence type="ECO:0000313" key="9">
    <source>
        <dbReference type="EMBL" id="SET75363.1"/>
    </source>
</evidence>
<dbReference type="SUPFAM" id="SSF51445">
    <property type="entry name" value="(Trans)glycosidases"/>
    <property type="match status" value="1"/>
</dbReference>
<name>A0A1I0GVG1_THASX</name>
<dbReference type="OrthoDB" id="9758603at2"/>
<dbReference type="InterPro" id="IPR032312">
    <property type="entry name" value="LacZ_4"/>
</dbReference>
<evidence type="ECO:0000256" key="2">
    <source>
        <dbReference type="ARBA" id="ARBA00007401"/>
    </source>
</evidence>
<dbReference type="PROSITE" id="PS00719">
    <property type="entry name" value="GLYCOSYL_HYDROL_F2_1"/>
    <property type="match status" value="1"/>
</dbReference>
<dbReference type="SUPFAM" id="SSF49303">
    <property type="entry name" value="beta-Galactosidase/glucuronidase domain"/>
    <property type="match status" value="2"/>
</dbReference>
<dbReference type="GO" id="GO:0009341">
    <property type="term" value="C:beta-galactosidase complex"/>
    <property type="evidence" value="ECO:0007669"/>
    <property type="project" value="InterPro"/>
</dbReference>
<dbReference type="InterPro" id="IPR006102">
    <property type="entry name" value="Ig-like_GH2"/>
</dbReference>
<evidence type="ECO:0000259" key="8">
    <source>
        <dbReference type="SMART" id="SM01038"/>
    </source>
</evidence>
<dbReference type="InterPro" id="IPR006104">
    <property type="entry name" value="Glyco_hydro_2_N"/>
</dbReference>
<dbReference type="Pfam" id="PF02836">
    <property type="entry name" value="Glyco_hydro_2_C"/>
    <property type="match status" value="1"/>
</dbReference>
<dbReference type="Proteomes" id="UP000199308">
    <property type="component" value="Unassembled WGS sequence"/>
</dbReference>
<dbReference type="STRING" id="349064.SAMN05660429_02596"/>
<evidence type="ECO:0000256" key="7">
    <source>
        <dbReference type="RuleBase" id="RU361154"/>
    </source>
</evidence>
<dbReference type="Pfam" id="PF02837">
    <property type="entry name" value="Glyco_hydro_2_N"/>
    <property type="match status" value="1"/>
</dbReference>
<reference evidence="9 10" key="1">
    <citation type="submission" date="2016-10" db="EMBL/GenBank/DDBJ databases">
        <authorList>
            <person name="de Groot N.N."/>
        </authorList>
    </citation>
    <scope>NUCLEOTIDE SEQUENCE [LARGE SCALE GENOMIC DNA]</scope>
    <source>
        <strain evidence="9 10">DSM 19706</strain>
    </source>
</reference>
<dbReference type="PROSITE" id="PS51257">
    <property type="entry name" value="PROKAR_LIPOPROTEIN"/>
    <property type="match status" value="1"/>
</dbReference>
<proteinExistence type="inferred from homology"/>
<dbReference type="InterPro" id="IPR006101">
    <property type="entry name" value="Glyco_hydro_2"/>
</dbReference>
<dbReference type="SMART" id="SM01038">
    <property type="entry name" value="Bgal_small_N"/>
    <property type="match status" value="1"/>
</dbReference>
<dbReference type="InterPro" id="IPR050347">
    <property type="entry name" value="Bact_Beta-galactosidase"/>
</dbReference>